<keyword evidence="1" id="KW-0472">Membrane</keyword>
<feature type="transmembrane region" description="Helical" evidence="1">
    <location>
        <begin position="180"/>
        <end position="201"/>
    </location>
</feature>
<reference evidence="2" key="1">
    <citation type="submission" date="2023-03" db="EMBL/GenBank/DDBJ databases">
        <title>Massive genome expansion in bonnet fungi (Mycena s.s.) driven by repeated elements and novel gene families across ecological guilds.</title>
        <authorList>
            <consortium name="Lawrence Berkeley National Laboratory"/>
            <person name="Harder C.B."/>
            <person name="Miyauchi S."/>
            <person name="Viragh M."/>
            <person name="Kuo A."/>
            <person name="Thoen E."/>
            <person name="Andreopoulos B."/>
            <person name="Lu D."/>
            <person name="Skrede I."/>
            <person name="Drula E."/>
            <person name="Henrissat B."/>
            <person name="Morin E."/>
            <person name="Kohler A."/>
            <person name="Barry K."/>
            <person name="LaButti K."/>
            <person name="Morin E."/>
            <person name="Salamov A."/>
            <person name="Lipzen A."/>
            <person name="Mereny Z."/>
            <person name="Hegedus B."/>
            <person name="Baldrian P."/>
            <person name="Stursova M."/>
            <person name="Weitz H."/>
            <person name="Taylor A."/>
            <person name="Grigoriev I.V."/>
            <person name="Nagy L.G."/>
            <person name="Martin F."/>
            <person name="Kauserud H."/>
        </authorList>
    </citation>
    <scope>NUCLEOTIDE SEQUENCE</scope>
    <source>
        <strain evidence="2">9144</strain>
    </source>
</reference>
<feature type="transmembrane region" description="Helical" evidence="1">
    <location>
        <begin position="138"/>
        <end position="159"/>
    </location>
</feature>
<organism evidence="2 3">
    <name type="scientific">Mycena pura</name>
    <dbReference type="NCBI Taxonomy" id="153505"/>
    <lineage>
        <taxon>Eukaryota</taxon>
        <taxon>Fungi</taxon>
        <taxon>Dikarya</taxon>
        <taxon>Basidiomycota</taxon>
        <taxon>Agaricomycotina</taxon>
        <taxon>Agaricomycetes</taxon>
        <taxon>Agaricomycetidae</taxon>
        <taxon>Agaricales</taxon>
        <taxon>Marasmiineae</taxon>
        <taxon>Mycenaceae</taxon>
        <taxon>Mycena</taxon>
    </lineage>
</organism>
<accession>A0AAD6UWV1</accession>
<feature type="transmembrane region" description="Helical" evidence="1">
    <location>
        <begin position="207"/>
        <end position="230"/>
    </location>
</feature>
<keyword evidence="1" id="KW-0812">Transmembrane</keyword>
<evidence type="ECO:0000256" key="1">
    <source>
        <dbReference type="SAM" id="Phobius"/>
    </source>
</evidence>
<feature type="transmembrane region" description="Helical" evidence="1">
    <location>
        <begin position="20"/>
        <end position="45"/>
    </location>
</feature>
<dbReference type="AlphaFoldDB" id="A0AAD6UWV1"/>
<evidence type="ECO:0000313" key="3">
    <source>
        <dbReference type="Proteomes" id="UP001219525"/>
    </source>
</evidence>
<proteinExistence type="predicted"/>
<protein>
    <submittedName>
        <fullName evidence="2">Uncharacterized protein</fullName>
    </submittedName>
</protein>
<comment type="caution">
    <text evidence="2">The sequence shown here is derived from an EMBL/GenBank/DDBJ whole genome shotgun (WGS) entry which is preliminary data.</text>
</comment>
<sequence length="267" mass="28974">MSSFNELPLPDLYAQLKLQLYAVSAALFLNGICLLLFSFAIFFLLRTKTRASMLFLALAVIFVLFALAAAILDVAMAAVLSRDIQIQISTGSSAQTRATVLTCLRIMVAREGLLVINNAIADFLFLYRCASIWQGSPWYKTVVGVSSLLIFATLSGRIWRKGRQASVVLGAGSGRRHNTALAIICESSLLYVLPVFIYLLSAVTQDAFVILPNIVWGALGQIVNIVPMMIMVRVGMSRAFDAQGPGGGDHLRNVVALLVFILSGRVT</sequence>
<dbReference type="EMBL" id="JARJCW010000084">
    <property type="protein sequence ID" value="KAJ7196373.1"/>
    <property type="molecule type" value="Genomic_DNA"/>
</dbReference>
<gene>
    <name evidence="2" type="ORF">GGX14DRAFT_574941</name>
</gene>
<dbReference type="Proteomes" id="UP001219525">
    <property type="component" value="Unassembled WGS sequence"/>
</dbReference>
<keyword evidence="3" id="KW-1185">Reference proteome</keyword>
<keyword evidence="1" id="KW-1133">Transmembrane helix</keyword>
<feature type="transmembrane region" description="Helical" evidence="1">
    <location>
        <begin position="52"/>
        <end position="72"/>
    </location>
</feature>
<evidence type="ECO:0000313" key="2">
    <source>
        <dbReference type="EMBL" id="KAJ7196373.1"/>
    </source>
</evidence>
<name>A0AAD6UWV1_9AGAR</name>